<reference evidence="5" key="2">
    <citation type="submission" date="2019-11" db="EMBL/GenBank/DDBJ databases">
        <title>Complete Genome Sequences of Seven New Chrysodeixis includens NPV Isolates from Minas Gerais and Mato Grosso States in Brazil.</title>
        <authorList>
            <person name="Craveiro S.R."/>
            <person name="Monteiro L.L.S."/>
            <person name="Santos L.A.V.M."/>
            <person name="Togawa R.C."/>
            <person name="Inglis P.W."/>
            <person name="Ribeiro Z.M.A."/>
            <person name="Ribeiro B.M."/>
            <person name="Castro M.E.B."/>
        </authorList>
    </citation>
    <scope>NUCLEOTIDE SEQUENCE</scope>
    <source>
        <strain evidence="4">ChinNPV-MG.A</strain>
        <strain evidence="3">ChinNPV-MG.B</strain>
        <strain evidence="5">ChinNPV-MT.A</strain>
        <strain evidence="6">ChinNPV-MT.B</strain>
        <strain evidence="7">ChinNPV-MT.C</strain>
        <strain evidence="8">ChinNPV-MT.D</strain>
        <strain evidence="9">ChinNPV-MT.E</strain>
    </source>
</reference>
<evidence type="ECO:0000313" key="5">
    <source>
        <dbReference type="EMBL" id="QGW49520.1"/>
    </source>
</evidence>
<dbReference type="EMBL" id="KU669293">
    <property type="protein sequence ID" value="AOL57111.1"/>
    <property type="molecule type" value="Genomic_DNA"/>
</dbReference>
<evidence type="ECO:0000313" key="2">
    <source>
        <dbReference type="EMBL" id="AOL57252.1"/>
    </source>
</evidence>
<dbReference type="EMBL" id="MN689115">
    <property type="protein sequence ID" value="QGW49940.1"/>
    <property type="molecule type" value="Genomic_DNA"/>
</dbReference>
<protein>
    <submittedName>
        <fullName evidence="1">Uncharacterized protein</fullName>
    </submittedName>
</protein>
<dbReference type="EMBL" id="MN542939">
    <property type="protein sequence ID" value="QGW49380.1"/>
    <property type="molecule type" value="Genomic_DNA"/>
</dbReference>
<gene>
    <name evidence="3" type="primary">ORF-107</name>
</gene>
<dbReference type="EMBL" id="MN542938">
    <property type="protein sequence ID" value="QGW49240.1"/>
    <property type="molecule type" value="Genomic_DNA"/>
</dbReference>
<evidence type="ECO:0000313" key="6">
    <source>
        <dbReference type="EMBL" id="QGW49660.1"/>
    </source>
</evidence>
<dbReference type="EMBL" id="MN689114">
    <property type="protein sequence ID" value="QGW49800.1"/>
    <property type="molecule type" value="Genomic_DNA"/>
</dbReference>
<evidence type="ECO:0000313" key="9">
    <source>
        <dbReference type="EMBL" id="QGW50080.1"/>
    </source>
</evidence>
<evidence type="ECO:0000313" key="4">
    <source>
        <dbReference type="EMBL" id="QGW49380.1"/>
    </source>
</evidence>
<evidence type="ECO:0000313" key="1">
    <source>
        <dbReference type="EMBL" id="AOL57111.1"/>
    </source>
</evidence>
<evidence type="ECO:0000313" key="3">
    <source>
        <dbReference type="EMBL" id="QGW49240.1"/>
    </source>
</evidence>
<accession>A0A1C8ZYR8</accession>
<name>A0A1C8ZYR8_9ABAC</name>
<evidence type="ECO:0000313" key="7">
    <source>
        <dbReference type="EMBL" id="QGW49800.1"/>
    </source>
</evidence>
<organism evidence="1">
    <name type="scientific">Chrysodeixis includens nucleopolyhedrovirus</name>
    <dbReference type="NCBI Taxonomy" id="1207438"/>
    <lineage>
        <taxon>Viruses</taxon>
        <taxon>Viruses incertae sedis</taxon>
        <taxon>Naldaviricetes</taxon>
        <taxon>Lefavirales</taxon>
        <taxon>Baculoviridae</taxon>
        <taxon>Alphabaculovirus</taxon>
        <taxon>Alphabaculovirus chrincludentis</taxon>
        <taxon>Alphabaculovirus alterchrincludentis</taxon>
    </lineage>
</organism>
<dbReference type="EMBL" id="MN689116">
    <property type="protein sequence ID" value="QGW50080.1"/>
    <property type="molecule type" value="Genomic_DNA"/>
</dbReference>
<reference evidence="1" key="1">
    <citation type="journal article" date="2016" name="Genome Announc.">
        <title>Complete genomes of six Chrysodeixis includens nucleopolyhedrovirus isolates.</title>
        <authorList>
            <person name="Craveiro S.R."/>
            <person name="Santos L.A.V.M."/>
            <person name="Togawa R.C."/>
            <person name="Inglis P.W."/>
            <person name="Grynberg P."/>
            <person name="Ribeiro Z.M.A."/>
            <person name="Ribeiro B.M."/>
            <person name="Castro M.E.B."/>
        </authorList>
    </citation>
    <scope>NUCLEOTIDE SEQUENCE</scope>
    <source>
        <strain evidence="1">IF</strain>
        <strain evidence="2">IG</strain>
    </source>
</reference>
<dbReference type="EMBL" id="MN689112">
    <property type="protein sequence ID" value="QGW49520.1"/>
    <property type="molecule type" value="Genomic_DNA"/>
</dbReference>
<proteinExistence type="predicted"/>
<sequence length="142" mass="16020">MSDSSKIGVINRKVENTGDETDEETDDATEEGTININIGKMYNCVEIKYVIFEDILFCIDCASKFAVEDLSRAVLKSDHQLFSAVHGFDMLPDLNGQTQCNNCEATFFRVSKATDCDKCYDTVKSLFDYGCKDGYVIYIREN</sequence>
<dbReference type="EMBL" id="MN689113">
    <property type="protein sequence ID" value="QGW49660.1"/>
    <property type="molecule type" value="Genomic_DNA"/>
</dbReference>
<dbReference type="EMBL" id="KU669294">
    <property type="protein sequence ID" value="AOL57252.1"/>
    <property type="molecule type" value="Genomic_DNA"/>
</dbReference>
<evidence type="ECO:0000313" key="8">
    <source>
        <dbReference type="EMBL" id="QGW49940.1"/>
    </source>
</evidence>